<feature type="domain" description="PilZ" evidence="1">
    <location>
        <begin position="32"/>
        <end position="99"/>
    </location>
</feature>
<sequence length="104" mass="12092">MQEHTANIDQRRSLRLDMEKELIGLEWENDQHEIVKRQAMCIDVSNGGLKVNIDRRIETSGPVKVTFRDKQGSSNTMYAKVIRVTEIHDWFDIAMEFVEQGGEK</sequence>
<accession>A0A0A7EK33</accession>
<evidence type="ECO:0000259" key="1">
    <source>
        <dbReference type="Pfam" id="PF07238"/>
    </source>
</evidence>
<dbReference type="GO" id="GO:0035438">
    <property type="term" value="F:cyclic-di-GMP binding"/>
    <property type="evidence" value="ECO:0007669"/>
    <property type="project" value="InterPro"/>
</dbReference>
<keyword evidence="3" id="KW-1185">Reference proteome</keyword>
<protein>
    <recommendedName>
        <fullName evidence="1">PilZ domain-containing protein</fullName>
    </recommendedName>
</protein>
<dbReference type="HOGENOM" id="CLU_170387_0_0_6"/>
<dbReference type="Proteomes" id="UP000030341">
    <property type="component" value="Chromosome 2"/>
</dbReference>
<evidence type="ECO:0000313" key="3">
    <source>
        <dbReference type="Proteomes" id="UP000030341"/>
    </source>
</evidence>
<dbReference type="InterPro" id="IPR009875">
    <property type="entry name" value="PilZ_domain"/>
</dbReference>
<dbReference type="RefSeq" id="WP_040135740.1">
    <property type="nucleotide sequence ID" value="NZ_CP009889.1"/>
</dbReference>
<evidence type="ECO:0000313" key="2">
    <source>
        <dbReference type="EMBL" id="AIY67025.1"/>
    </source>
</evidence>
<proteinExistence type="predicted"/>
<dbReference type="AlphaFoldDB" id="A0A0A7EK33"/>
<dbReference type="KEGG" id="pseo:OM33_18265"/>
<organism evidence="2 3">
    <name type="scientific">Pseudoalteromonas piratica</name>
    <dbReference type="NCBI Taxonomy" id="1348114"/>
    <lineage>
        <taxon>Bacteria</taxon>
        <taxon>Pseudomonadati</taxon>
        <taxon>Pseudomonadota</taxon>
        <taxon>Gammaproteobacteria</taxon>
        <taxon>Alteromonadales</taxon>
        <taxon>Pseudoalteromonadaceae</taxon>
        <taxon>Pseudoalteromonas</taxon>
    </lineage>
</organism>
<dbReference type="eggNOG" id="ENOG5031KK6">
    <property type="taxonomic scope" value="Bacteria"/>
</dbReference>
<dbReference type="EMBL" id="CP009889">
    <property type="protein sequence ID" value="AIY67025.1"/>
    <property type="molecule type" value="Genomic_DNA"/>
</dbReference>
<dbReference type="STRING" id="1348114.OM33_18265"/>
<gene>
    <name evidence="2" type="ORF">OM33_18265</name>
</gene>
<dbReference type="Pfam" id="PF07238">
    <property type="entry name" value="PilZ"/>
    <property type="match status" value="1"/>
</dbReference>
<reference evidence="2 3" key="1">
    <citation type="submission" date="2014-11" db="EMBL/GenBank/DDBJ databases">
        <title>Complete Genome Sequence of Pseudoalteromonas sp. Strain OCN003 Isolated from Kaneohe Bay, Oahu, Hawaii.</title>
        <authorList>
            <person name="Beurmann S."/>
            <person name="Videau P."/>
            <person name="Ushijima B."/>
            <person name="Smith A.M."/>
            <person name="Aeby G.S."/>
            <person name="Callahan S.M."/>
            <person name="Belcaid M."/>
        </authorList>
    </citation>
    <scope>NUCLEOTIDE SEQUENCE [LARGE SCALE GENOMIC DNA]</scope>
    <source>
        <strain evidence="2 3">OCN003</strain>
    </source>
</reference>
<name>A0A0A7EK33_9GAMM</name>